<comment type="caution">
    <text evidence="1">The sequence shown here is derived from an EMBL/GenBank/DDBJ whole genome shotgun (WGS) entry which is preliminary data.</text>
</comment>
<gene>
    <name evidence="1" type="ORF">EPJ81_02290</name>
</gene>
<dbReference type="EMBL" id="SAYD01000008">
    <property type="protein sequence ID" value="TXJ40506.1"/>
    <property type="molecule type" value="Genomic_DNA"/>
</dbReference>
<dbReference type="AlphaFoldDB" id="A0A5C8ERS2"/>
<proteinExistence type="predicted"/>
<dbReference type="RefSeq" id="WP_147778107.1">
    <property type="nucleotide sequence ID" value="NZ_SAYD01000008.1"/>
</dbReference>
<organism evidence="1 2">
    <name type="scientific">Brachyspira aalborgi</name>
    <dbReference type="NCBI Taxonomy" id="29522"/>
    <lineage>
        <taxon>Bacteria</taxon>
        <taxon>Pseudomonadati</taxon>
        <taxon>Spirochaetota</taxon>
        <taxon>Spirochaetia</taxon>
        <taxon>Brachyspirales</taxon>
        <taxon>Brachyspiraceae</taxon>
        <taxon>Brachyspira</taxon>
    </lineage>
</organism>
<sequence length="122" mass="14863">MPYQLINILDKRKYKLLCSDMYDSDIFKMIPFNSIELELLKRYYCNKYMSTIQYANRQNINRIYNRANIYQDVLLRIEEGKAYLRIKKFGIFFNFEPNLFQIFQSLILKCYLFLVSSESEKC</sequence>
<evidence type="ECO:0000313" key="2">
    <source>
        <dbReference type="Proteomes" id="UP000325002"/>
    </source>
</evidence>
<name>A0A5C8ERS2_9SPIR</name>
<protein>
    <submittedName>
        <fullName evidence="1">Uncharacterized protein</fullName>
    </submittedName>
</protein>
<accession>A0A5C8ERS2</accession>
<evidence type="ECO:0000313" key="1">
    <source>
        <dbReference type="EMBL" id="TXJ40506.1"/>
    </source>
</evidence>
<dbReference type="Proteomes" id="UP000325002">
    <property type="component" value="Unassembled WGS sequence"/>
</dbReference>
<reference evidence="1 2" key="1">
    <citation type="journal article" date="1992" name="Lakartidningen">
        <title>[Penicillin V and not amoxicillin is the first choice preparation in acute otitis].</title>
        <authorList>
            <person name="Kamme C."/>
            <person name="Lundgren K."/>
            <person name="Prellner K."/>
        </authorList>
    </citation>
    <scope>NUCLEOTIDE SEQUENCE [LARGE SCALE GENOMIC DNA]</scope>
    <source>
        <strain evidence="1 2">PC3997IV</strain>
    </source>
</reference>